<evidence type="ECO:0000259" key="5">
    <source>
        <dbReference type="PROSITE" id="PS50931"/>
    </source>
</evidence>
<dbReference type="Pfam" id="PF00126">
    <property type="entry name" value="HTH_1"/>
    <property type="match status" value="1"/>
</dbReference>
<evidence type="ECO:0000313" key="7">
    <source>
        <dbReference type="Proteomes" id="UP001227126"/>
    </source>
</evidence>
<dbReference type="PROSITE" id="PS50931">
    <property type="entry name" value="HTH_LYSR"/>
    <property type="match status" value="1"/>
</dbReference>
<name>A0ABT7FJA7_9RHOB</name>
<organism evidence="6 7">
    <name type="scientific">Sedimentitalea xiamensis</name>
    <dbReference type="NCBI Taxonomy" id="3050037"/>
    <lineage>
        <taxon>Bacteria</taxon>
        <taxon>Pseudomonadati</taxon>
        <taxon>Pseudomonadota</taxon>
        <taxon>Alphaproteobacteria</taxon>
        <taxon>Rhodobacterales</taxon>
        <taxon>Paracoccaceae</taxon>
        <taxon>Sedimentitalea</taxon>
    </lineage>
</organism>
<dbReference type="Proteomes" id="UP001227126">
    <property type="component" value="Unassembled WGS sequence"/>
</dbReference>
<proteinExistence type="inferred from homology"/>
<dbReference type="InterPro" id="IPR036388">
    <property type="entry name" value="WH-like_DNA-bd_sf"/>
</dbReference>
<dbReference type="Pfam" id="PF03466">
    <property type="entry name" value="LysR_substrate"/>
    <property type="match status" value="1"/>
</dbReference>
<evidence type="ECO:0000256" key="4">
    <source>
        <dbReference type="ARBA" id="ARBA00023163"/>
    </source>
</evidence>
<comment type="similarity">
    <text evidence="1">Belongs to the LysR transcriptional regulatory family.</text>
</comment>
<dbReference type="InterPro" id="IPR036390">
    <property type="entry name" value="WH_DNA-bd_sf"/>
</dbReference>
<dbReference type="SUPFAM" id="SSF46785">
    <property type="entry name" value="Winged helix' DNA-binding domain"/>
    <property type="match status" value="1"/>
</dbReference>
<accession>A0ABT7FJA7</accession>
<dbReference type="Gene3D" id="1.10.10.10">
    <property type="entry name" value="Winged helix-like DNA-binding domain superfamily/Winged helix DNA-binding domain"/>
    <property type="match status" value="1"/>
</dbReference>
<dbReference type="PRINTS" id="PR00039">
    <property type="entry name" value="HTHLYSR"/>
</dbReference>
<protein>
    <submittedName>
        <fullName evidence="6">LysR family transcriptional regulator</fullName>
    </submittedName>
</protein>
<dbReference type="RefSeq" id="WP_284487107.1">
    <property type="nucleotide sequence ID" value="NZ_JASNJE010000031.1"/>
</dbReference>
<keyword evidence="2" id="KW-0805">Transcription regulation</keyword>
<dbReference type="SUPFAM" id="SSF53850">
    <property type="entry name" value="Periplasmic binding protein-like II"/>
    <property type="match status" value="1"/>
</dbReference>
<gene>
    <name evidence="6" type="ORF">QO034_18985</name>
</gene>
<dbReference type="PANTHER" id="PTHR30537">
    <property type="entry name" value="HTH-TYPE TRANSCRIPTIONAL REGULATOR"/>
    <property type="match status" value="1"/>
</dbReference>
<evidence type="ECO:0000313" key="6">
    <source>
        <dbReference type="EMBL" id="MDK3075177.1"/>
    </source>
</evidence>
<evidence type="ECO:0000256" key="2">
    <source>
        <dbReference type="ARBA" id="ARBA00023015"/>
    </source>
</evidence>
<dbReference type="InterPro" id="IPR005119">
    <property type="entry name" value="LysR_subst-bd"/>
</dbReference>
<dbReference type="EMBL" id="JASNJE010000031">
    <property type="protein sequence ID" value="MDK3075177.1"/>
    <property type="molecule type" value="Genomic_DNA"/>
</dbReference>
<comment type="caution">
    <text evidence="6">The sequence shown here is derived from an EMBL/GenBank/DDBJ whole genome shotgun (WGS) entry which is preliminary data.</text>
</comment>
<keyword evidence="7" id="KW-1185">Reference proteome</keyword>
<keyword evidence="3" id="KW-0238">DNA-binding</keyword>
<dbReference type="InterPro" id="IPR058163">
    <property type="entry name" value="LysR-type_TF_proteobact-type"/>
</dbReference>
<dbReference type="PANTHER" id="PTHR30537:SF3">
    <property type="entry name" value="TRANSCRIPTIONAL REGULATORY PROTEIN"/>
    <property type="match status" value="1"/>
</dbReference>
<dbReference type="InterPro" id="IPR000847">
    <property type="entry name" value="LysR_HTH_N"/>
</dbReference>
<evidence type="ECO:0000256" key="1">
    <source>
        <dbReference type="ARBA" id="ARBA00009437"/>
    </source>
</evidence>
<evidence type="ECO:0000256" key="3">
    <source>
        <dbReference type="ARBA" id="ARBA00023125"/>
    </source>
</evidence>
<feature type="domain" description="HTH lysR-type" evidence="5">
    <location>
        <begin position="8"/>
        <end position="65"/>
    </location>
</feature>
<reference evidence="6 7" key="1">
    <citation type="submission" date="2023-05" db="EMBL/GenBank/DDBJ databases">
        <title>Sedimentitalea sp. nov. JM2-8.</title>
        <authorList>
            <person name="Huang J."/>
        </authorList>
    </citation>
    <scope>NUCLEOTIDE SEQUENCE [LARGE SCALE GENOMIC DNA]</scope>
    <source>
        <strain evidence="6 7">JM2-8</strain>
    </source>
</reference>
<sequence>MDDPRQITDWTLIQSFLAVAETGSLSAAARRLDRSQPTLGRHVTALERSLGTELFERHARGLKLTATGLGMLPLARQMHETMQAIGLTAAGQSQQMRGTVRVTASVFASHHLLPPILARLRSLEPEIQLDLIPSDTTENLLFRQADIAVRMYRPAQLDIVARHVGDLELGIFAARRYLDRVGRPRQASDILDLDLVGYDSNELIVRTMQHMGWPVSRGNFAVRCDNQAAYWELVRAGCGIGFSQVAVGRADPLVEELDLAVTIPPLPVWLAAHQSLRHTPRLRRVWDVLADGLARQCAPARTEATY</sequence>
<dbReference type="Gene3D" id="3.40.190.290">
    <property type="match status" value="1"/>
</dbReference>
<keyword evidence="4" id="KW-0804">Transcription</keyword>